<feature type="transmembrane region" description="Helical" evidence="6">
    <location>
        <begin position="291"/>
        <end position="315"/>
    </location>
</feature>
<evidence type="ECO:0000256" key="5">
    <source>
        <dbReference type="ARBA" id="ARBA00023136"/>
    </source>
</evidence>
<keyword evidence="5 6" id="KW-0472">Membrane</keyword>
<dbReference type="InterPro" id="IPR011701">
    <property type="entry name" value="MFS"/>
</dbReference>
<dbReference type="EMBL" id="RSCE01000006">
    <property type="protein sequence ID" value="RSH82092.1"/>
    <property type="molecule type" value="Genomic_DNA"/>
</dbReference>
<dbReference type="RefSeq" id="XP_028476547.1">
    <property type="nucleotide sequence ID" value="XM_028623614.1"/>
</dbReference>
<feature type="transmembrane region" description="Helical" evidence="6">
    <location>
        <begin position="185"/>
        <end position="208"/>
    </location>
</feature>
<dbReference type="Pfam" id="PF07690">
    <property type="entry name" value="MFS_1"/>
    <property type="match status" value="1"/>
</dbReference>
<keyword evidence="4 6" id="KW-1133">Transmembrane helix</keyword>
<feature type="transmembrane region" description="Helical" evidence="6">
    <location>
        <begin position="327"/>
        <end position="346"/>
    </location>
</feature>
<dbReference type="Gene3D" id="1.20.1250.20">
    <property type="entry name" value="MFS general substrate transporter like domains"/>
    <property type="match status" value="2"/>
</dbReference>
<comment type="subcellular location">
    <subcellularLocation>
        <location evidence="1">Membrane</location>
        <topology evidence="1">Multi-pass membrane protein</topology>
    </subcellularLocation>
</comment>
<evidence type="ECO:0000256" key="2">
    <source>
        <dbReference type="ARBA" id="ARBA00022448"/>
    </source>
</evidence>
<protein>
    <recommendedName>
        <fullName evidence="9">Major facilitator superfamily (MFS) profile domain-containing protein</fullName>
    </recommendedName>
</protein>
<feature type="transmembrane region" description="Helical" evidence="6">
    <location>
        <begin position="128"/>
        <end position="145"/>
    </location>
</feature>
<dbReference type="Proteomes" id="UP000279236">
    <property type="component" value="Unassembled WGS sequence"/>
</dbReference>
<keyword evidence="8" id="KW-1185">Reference proteome</keyword>
<dbReference type="PANTHER" id="PTHR43791:SF63">
    <property type="entry name" value="HIGH AFFINITY CYSTEINE TRANSPORTER"/>
    <property type="match status" value="1"/>
</dbReference>
<dbReference type="OrthoDB" id="6730379at2759"/>
<accession>A0A427XT56</accession>
<evidence type="ECO:0008006" key="9">
    <source>
        <dbReference type="Google" id="ProtNLM"/>
    </source>
</evidence>
<feature type="transmembrane region" description="Helical" evidence="6">
    <location>
        <begin position="400"/>
        <end position="419"/>
    </location>
</feature>
<organism evidence="7 8">
    <name type="scientific">Apiotrichum porosum</name>
    <dbReference type="NCBI Taxonomy" id="105984"/>
    <lineage>
        <taxon>Eukaryota</taxon>
        <taxon>Fungi</taxon>
        <taxon>Dikarya</taxon>
        <taxon>Basidiomycota</taxon>
        <taxon>Agaricomycotina</taxon>
        <taxon>Tremellomycetes</taxon>
        <taxon>Trichosporonales</taxon>
        <taxon>Trichosporonaceae</taxon>
        <taxon>Apiotrichum</taxon>
    </lineage>
</organism>
<evidence type="ECO:0000256" key="1">
    <source>
        <dbReference type="ARBA" id="ARBA00004141"/>
    </source>
</evidence>
<name>A0A427XT56_9TREE</name>
<feature type="transmembrane region" description="Helical" evidence="6">
    <location>
        <begin position="367"/>
        <end position="388"/>
    </location>
</feature>
<gene>
    <name evidence="7" type="ORF">EHS24_008296</name>
</gene>
<dbReference type="GO" id="GO:0016020">
    <property type="term" value="C:membrane"/>
    <property type="evidence" value="ECO:0007669"/>
    <property type="project" value="UniProtKB-SubCell"/>
</dbReference>
<comment type="caution">
    <text evidence="7">The sequence shown here is derived from an EMBL/GenBank/DDBJ whole genome shotgun (WGS) entry which is preliminary data.</text>
</comment>
<evidence type="ECO:0000256" key="3">
    <source>
        <dbReference type="ARBA" id="ARBA00022692"/>
    </source>
</evidence>
<evidence type="ECO:0000256" key="4">
    <source>
        <dbReference type="ARBA" id="ARBA00022989"/>
    </source>
</evidence>
<dbReference type="GeneID" id="39592839"/>
<dbReference type="InterPro" id="IPR036259">
    <property type="entry name" value="MFS_trans_sf"/>
</dbReference>
<reference evidence="7 8" key="1">
    <citation type="submission" date="2018-11" db="EMBL/GenBank/DDBJ databases">
        <title>Genome sequence of Apiotrichum porosum DSM 27194.</title>
        <authorList>
            <person name="Aliyu H."/>
            <person name="Gorte O."/>
            <person name="Ochsenreither K."/>
        </authorList>
    </citation>
    <scope>NUCLEOTIDE SEQUENCE [LARGE SCALE GENOMIC DNA]</scope>
    <source>
        <strain evidence="7 8">DSM 27194</strain>
    </source>
</reference>
<dbReference type="GO" id="GO:0022857">
    <property type="term" value="F:transmembrane transporter activity"/>
    <property type="evidence" value="ECO:0007669"/>
    <property type="project" value="InterPro"/>
</dbReference>
<keyword evidence="2" id="KW-0813">Transport</keyword>
<evidence type="ECO:0000256" key="6">
    <source>
        <dbReference type="SAM" id="Phobius"/>
    </source>
</evidence>
<dbReference type="PANTHER" id="PTHR43791">
    <property type="entry name" value="PERMEASE-RELATED"/>
    <property type="match status" value="1"/>
</dbReference>
<feature type="transmembrane region" description="Helical" evidence="6">
    <location>
        <begin position="431"/>
        <end position="451"/>
    </location>
</feature>
<evidence type="ECO:0000313" key="8">
    <source>
        <dbReference type="Proteomes" id="UP000279236"/>
    </source>
</evidence>
<dbReference type="SUPFAM" id="SSF103473">
    <property type="entry name" value="MFS general substrate transporter"/>
    <property type="match status" value="1"/>
</dbReference>
<sequence length="521" mass="58131">MSADEKNGTAIHLEDGVDDDVKVARQQHEVQDSAARGYVDETVKLTPQQDKELFWKINRRVLPFLMLAYFLQSIDKSATGMSLIMGWQKDVGSKGNDIPNVASLYWAGYLCAEPFAAQVVRRFPVAKCLGGGILCWAVLNVGLAFCKKVPVILAIRFILGFSESLVGPSLLTLTVQWYKRSEQPFTSACWQVMVGINVIHNSLVAYGFYHIKYLHGMNGWQWMTLYIGLLSFICGVILLTFLPDSPTEARWATEEEKVLLVERVRENNQGLKNKTFKRDQAVEALKDPMTYLYFALPCVETMVVGGIGAFGSLIINEGFKFDVLTTQLVTIPQGVFIVLTQLLLVSTPRKEESDRQLAVLIPRTGQTILPILGFLVPNIACTIVMTTVVPTPKTKAGLLVAYYGLQFFQAVNPALLLMVQRNSAGQTKRSITYAAAYMGWGAGNTVAGQLFRPQWKPRYVQTLYIHLALYVVFACLAVVARAILARRNKQKEAARAGKEPDNLLAFDDLTDIQNPDFVYMY</sequence>
<feature type="transmembrane region" description="Helical" evidence="6">
    <location>
        <begin position="151"/>
        <end position="173"/>
    </location>
</feature>
<feature type="transmembrane region" description="Helical" evidence="6">
    <location>
        <begin position="463"/>
        <end position="484"/>
    </location>
</feature>
<keyword evidence="3 6" id="KW-0812">Transmembrane</keyword>
<evidence type="ECO:0000313" key="7">
    <source>
        <dbReference type="EMBL" id="RSH82092.1"/>
    </source>
</evidence>
<feature type="transmembrane region" description="Helical" evidence="6">
    <location>
        <begin position="220"/>
        <end position="242"/>
    </location>
</feature>
<proteinExistence type="predicted"/>
<dbReference type="AlphaFoldDB" id="A0A427XT56"/>